<comment type="subcellular location">
    <subcellularLocation>
        <location evidence="1">Mitochondrion membrane</location>
        <topology evidence="1">Multi-pass membrane protein</topology>
    </subcellularLocation>
</comment>
<reference evidence="11" key="1">
    <citation type="submission" date="2023-07" db="EMBL/GenBank/DDBJ databases">
        <title>Chromosome-level genome assembly of Artemia franciscana.</title>
        <authorList>
            <person name="Jo E."/>
        </authorList>
    </citation>
    <scope>NUCLEOTIDE SEQUENCE</scope>
    <source>
        <tissue evidence="11">Whole body</tissue>
    </source>
</reference>
<dbReference type="InterPro" id="IPR023395">
    <property type="entry name" value="MCP_dom_sf"/>
</dbReference>
<evidence type="ECO:0000313" key="12">
    <source>
        <dbReference type="Proteomes" id="UP001187531"/>
    </source>
</evidence>
<evidence type="ECO:0000256" key="6">
    <source>
        <dbReference type="ARBA" id="ARBA00022989"/>
    </source>
</evidence>
<keyword evidence="3 10" id="KW-0813">Transport</keyword>
<organism evidence="11 12">
    <name type="scientific">Artemia franciscana</name>
    <name type="common">Brine shrimp</name>
    <name type="synonym">Artemia sanfranciscana</name>
    <dbReference type="NCBI Taxonomy" id="6661"/>
    <lineage>
        <taxon>Eukaryota</taxon>
        <taxon>Metazoa</taxon>
        <taxon>Ecdysozoa</taxon>
        <taxon>Arthropoda</taxon>
        <taxon>Crustacea</taxon>
        <taxon>Branchiopoda</taxon>
        <taxon>Anostraca</taxon>
        <taxon>Artemiidae</taxon>
        <taxon>Artemia</taxon>
    </lineage>
</organism>
<dbReference type="GO" id="GO:0031966">
    <property type="term" value="C:mitochondrial membrane"/>
    <property type="evidence" value="ECO:0007669"/>
    <property type="project" value="UniProtKB-SubCell"/>
</dbReference>
<dbReference type="EMBL" id="JAVRJZ010000019">
    <property type="protein sequence ID" value="KAK2707674.1"/>
    <property type="molecule type" value="Genomic_DNA"/>
</dbReference>
<evidence type="ECO:0000256" key="9">
    <source>
        <dbReference type="PROSITE-ProRule" id="PRU00282"/>
    </source>
</evidence>
<dbReference type="EMBL" id="JAVRJZ010000019">
    <property type="protein sequence ID" value="KAK2707675.1"/>
    <property type="molecule type" value="Genomic_DNA"/>
</dbReference>
<feature type="repeat" description="Solcar" evidence="9">
    <location>
        <begin position="100"/>
        <end position="198"/>
    </location>
</feature>
<gene>
    <name evidence="11" type="ORF">QYM36_015386</name>
</gene>
<evidence type="ECO:0000256" key="4">
    <source>
        <dbReference type="ARBA" id="ARBA00022692"/>
    </source>
</evidence>
<keyword evidence="4 9" id="KW-0812">Transmembrane</keyword>
<dbReference type="InterPro" id="IPR002067">
    <property type="entry name" value="MCP"/>
</dbReference>
<dbReference type="Gene3D" id="1.50.40.10">
    <property type="entry name" value="Mitochondrial carrier domain"/>
    <property type="match status" value="1"/>
</dbReference>
<evidence type="ECO:0000256" key="8">
    <source>
        <dbReference type="ARBA" id="ARBA00023136"/>
    </source>
</evidence>
<dbReference type="PROSITE" id="PS50920">
    <property type="entry name" value="SOLCAR"/>
    <property type="match status" value="3"/>
</dbReference>
<dbReference type="PANTHER" id="PTHR45624:SF10">
    <property type="entry name" value="SLC (SOLUTE CARRIER) HOMOLOG"/>
    <property type="match status" value="1"/>
</dbReference>
<dbReference type="InterPro" id="IPR050567">
    <property type="entry name" value="Mitochondrial_Carrier"/>
</dbReference>
<dbReference type="GO" id="GO:0022857">
    <property type="term" value="F:transmembrane transporter activity"/>
    <property type="evidence" value="ECO:0007669"/>
    <property type="project" value="TreeGrafter"/>
</dbReference>
<name>A0AA88HHN6_ARTSF</name>
<feature type="repeat" description="Solcar" evidence="9">
    <location>
        <begin position="206"/>
        <end position="293"/>
    </location>
</feature>
<proteinExistence type="inferred from homology"/>
<dbReference type="Proteomes" id="UP001187531">
    <property type="component" value="Unassembled WGS sequence"/>
</dbReference>
<keyword evidence="6" id="KW-1133">Transmembrane helix</keyword>
<protein>
    <submittedName>
        <fullName evidence="11">Uncharacterized protein</fullName>
    </submittedName>
</protein>
<keyword evidence="5" id="KW-0677">Repeat</keyword>
<dbReference type="AlphaFoldDB" id="A0AA88HHN6"/>
<sequence>MANEINGNFWKDFFAGSIGGGTGVIVGHPLDTIKVRQQALGERSSWQCLVKTFKYEGVRGFFKGMTFPIISNGVFNSIFFGVYASTLRLFHDSSPSSEKPSYTSVYLAGCIGGAAQLTVACPVDLIKIRLQSQTGLGSNSKIWKNHYESNLKGPISCIREIVRTCGVKGLYRGLSIMCLRDIPSFGIYVVTYDVITDIFKSKGFKEEAGVVIIAGGLAGSISWASILPLDVIKSKLQADSPIDSKYKGIIHCAISCYKSEGYTIFGRGFLMMMIRAFPTNAATFWAYKASLDLIN</sequence>
<comment type="similarity">
    <text evidence="2 10">Belongs to the mitochondrial carrier (TC 2.A.29) family.</text>
</comment>
<evidence type="ECO:0000256" key="3">
    <source>
        <dbReference type="ARBA" id="ARBA00022448"/>
    </source>
</evidence>
<evidence type="ECO:0000256" key="2">
    <source>
        <dbReference type="ARBA" id="ARBA00006375"/>
    </source>
</evidence>
<keyword evidence="12" id="KW-1185">Reference proteome</keyword>
<dbReference type="PRINTS" id="PR00926">
    <property type="entry name" value="MITOCARRIER"/>
</dbReference>
<feature type="repeat" description="Solcar" evidence="9">
    <location>
        <begin position="7"/>
        <end position="89"/>
    </location>
</feature>
<evidence type="ECO:0000256" key="5">
    <source>
        <dbReference type="ARBA" id="ARBA00022737"/>
    </source>
</evidence>
<dbReference type="EMBL" id="JAVRJZ010000019">
    <property type="protein sequence ID" value="KAK2707676.1"/>
    <property type="molecule type" value="Genomic_DNA"/>
</dbReference>
<dbReference type="SUPFAM" id="SSF103506">
    <property type="entry name" value="Mitochondrial carrier"/>
    <property type="match status" value="1"/>
</dbReference>
<dbReference type="PANTHER" id="PTHR45624">
    <property type="entry name" value="MITOCHONDRIAL BASIC AMINO ACIDS TRANSPORTER-RELATED"/>
    <property type="match status" value="1"/>
</dbReference>
<comment type="caution">
    <text evidence="11">The sequence shown here is derived from an EMBL/GenBank/DDBJ whole genome shotgun (WGS) entry which is preliminary data.</text>
</comment>
<evidence type="ECO:0000256" key="10">
    <source>
        <dbReference type="RuleBase" id="RU000488"/>
    </source>
</evidence>
<dbReference type="Pfam" id="PF00153">
    <property type="entry name" value="Mito_carr"/>
    <property type="match status" value="3"/>
</dbReference>
<evidence type="ECO:0000256" key="1">
    <source>
        <dbReference type="ARBA" id="ARBA00004225"/>
    </source>
</evidence>
<accession>A0AA88HHN6</accession>
<keyword evidence="7" id="KW-0496">Mitochondrion</keyword>
<dbReference type="InterPro" id="IPR018108">
    <property type="entry name" value="MCP_transmembrane"/>
</dbReference>
<evidence type="ECO:0000313" key="11">
    <source>
        <dbReference type="EMBL" id="KAK2707676.1"/>
    </source>
</evidence>
<evidence type="ECO:0000256" key="7">
    <source>
        <dbReference type="ARBA" id="ARBA00023128"/>
    </source>
</evidence>
<keyword evidence="8 9" id="KW-0472">Membrane</keyword>